<dbReference type="EMBL" id="MTSE01000004">
    <property type="protein sequence ID" value="OUJ74081.1"/>
    <property type="molecule type" value="Genomic_DNA"/>
</dbReference>
<feature type="chain" id="PRO_5013190459" description="Type IV secretion protein Rhs" evidence="2">
    <location>
        <begin position="31"/>
        <end position="329"/>
    </location>
</feature>
<keyword evidence="2" id="KW-0732">Signal</keyword>
<evidence type="ECO:0008006" key="5">
    <source>
        <dbReference type="Google" id="ProtNLM"/>
    </source>
</evidence>
<dbReference type="OrthoDB" id="659070at2"/>
<dbReference type="RefSeq" id="WP_086593934.1">
    <property type="nucleotide sequence ID" value="NZ_MTSE01000004.1"/>
</dbReference>
<sequence>MFRIVNVTWLARFIGACLLLSFLSTHEASAQGGPKKPKNDRKTALNGKKNKVKAAKIKSEAVTVYDAPNGIVSETGVKQVERSYDPEGNLLEETKFKRDGSVDRKLKNQYNAKGNIEKTDASQGNGGGIDHKNPAQISYSYDEQDNLVESTSLNEDGSLLVKTKNNYDANGKLTEMLTQNNETDPKRKLYIKLEMSYNEAGDVVKAVSRQADGSILSAIDYVYDSNGNIIEQVNQVQNKKLRLLNAYDAKGNMTETTQLNENGEVKSKTTNTYDDNGNNTGVEVDYPAANVKVKAVNTFDAKGNLTEQRTYNKLGALVSKSKYEYQYYE</sequence>
<reference evidence="3 4" key="1">
    <citation type="submission" date="2017-01" db="EMBL/GenBank/DDBJ databases">
        <title>A new Hymenobacter.</title>
        <authorList>
            <person name="Liang Y."/>
            <person name="Feng F."/>
        </authorList>
    </citation>
    <scope>NUCLEOTIDE SEQUENCE [LARGE SCALE GENOMIC DNA]</scope>
    <source>
        <strain evidence="3">MIMBbqt21</strain>
    </source>
</reference>
<feature type="region of interest" description="Disordered" evidence="1">
    <location>
        <begin position="113"/>
        <end position="135"/>
    </location>
</feature>
<protein>
    <recommendedName>
        <fullName evidence="5">Type IV secretion protein Rhs</fullName>
    </recommendedName>
</protein>
<accession>A0A243WGK5</accession>
<feature type="region of interest" description="Disordered" evidence="1">
    <location>
        <begin position="29"/>
        <end position="50"/>
    </location>
</feature>
<dbReference type="Proteomes" id="UP000194873">
    <property type="component" value="Unassembled WGS sequence"/>
</dbReference>
<keyword evidence="4" id="KW-1185">Reference proteome</keyword>
<gene>
    <name evidence="3" type="ORF">BXP70_10080</name>
</gene>
<organism evidence="3 4">
    <name type="scientific">Hymenobacter crusticola</name>
    <dbReference type="NCBI Taxonomy" id="1770526"/>
    <lineage>
        <taxon>Bacteria</taxon>
        <taxon>Pseudomonadati</taxon>
        <taxon>Bacteroidota</taxon>
        <taxon>Cytophagia</taxon>
        <taxon>Cytophagales</taxon>
        <taxon>Hymenobacteraceae</taxon>
        <taxon>Hymenobacter</taxon>
    </lineage>
</organism>
<comment type="caution">
    <text evidence="3">The sequence shown here is derived from an EMBL/GenBank/DDBJ whole genome shotgun (WGS) entry which is preliminary data.</text>
</comment>
<evidence type="ECO:0000313" key="3">
    <source>
        <dbReference type="EMBL" id="OUJ74081.1"/>
    </source>
</evidence>
<dbReference type="Gene3D" id="2.180.10.10">
    <property type="entry name" value="RHS repeat-associated core"/>
    <property type="match status" value="1"/>
</dbReference>
<evidence type="ECO:0000256" key="1">
    <source>
        <dbReference type="SAM" id="MobiDB-lite"/>
    </source>
</evidence>
<evidence type="ECO:0000256" key="2">
    <source>
        <dbReference type="SAM" id="SignalP"/>
    </source>
</evidence>
<evidence type="ECO:0000313" key="4">
    <source>
        <dbReference type="Proteomes" id="UP000194873"/>
    </source>
</evidence>
<dbReference type="AlphaFoldDB" id="A0A243WGK5"/>
<feature type="signal peptide" evidence="2">
    <location>
        <begin position="1"/>
        <end position="30"/>
    </location>
</feature>
<proteinExistence type="predicted"/>
<name>A0A243WGK5_9BACT</name>